<proteinExistence type="predicted"/>
<protein>
    <recommendedName>
        <fullName evidence="3">Transcriptional regulator</fullName>
    </recommendedName>
</protein>
<reference evidence="1 2" key="1">
    <citation type="submission" date="2018-09" db="EMBL/GenBank/DDBJ databases">
        <title>Genomic Encyclopedia of Type Strains, Phase III (KMG-III): the genomes of soil and plant-associated and newly described type strains.</title>
        <authorList>
            <person name="Whitman W."/>
        </authorList>
    </citation>
    <scope>NUCLEOTIDE SEQUENCE [LARGE SCALE GENOMIC DNA]</scope>
    <source>
        <strain evidence="1 2">CECT 7938</strain>
    </source>
</reference>
<dbReference type="EMBL" id="RAPY01000004">
    <property type="protein sequence ID" value="RKE47187.1"/>
    <property type="molecule type" value="Genomic_DNA"/>
</dbReference>
<evidence type="ECO:0000313" key="2">
    <source>
        <dbReference type="Proteomes" id="UP000286246"/>
    </source>
</evidence>
<dbReference type="AlphaFoldDB" id="A0A420ARZ6"/>
<keyword evidence="2" id="KW-1185">Reference proteome</keyword>
<dbReference type="OrthoDB" id="1442826at2"/>
<dbReference type="Proteomes" id="UP000286246">
    <property type="component" value="Unassembled WGS sequence"/>
</dbReference>
<organism evidence="1 2">
    <name type="scientific">Sphingobacterium detergens</name>
    <dbReference type="NCBI Taxonomy" id="1145106"/>
    <lineage>
        <taxon>Bacteria</taxon>
        <taxon>Pseudomonadati</taxon>
        <taxon>Bacteroidota</taxon>
        <taxon>Sphingobacteriia</taxon>
        <taxon>Sphingobacteriales</taxon>
        <taxon>Sphingobacteriaceae</taxon>
        <taxon>Sphingobacterium</taxon>
    </lineage>
</organism>
<evidence type="ECO:0000313" key="1">
    <source>
        <dbReference type="EMBL" id="RKE47187.1"/>
    </source>
</evidence>
<gene>
    <name evidence="1" type="ORF">DFQ12_4351</name>
</gene>
<evidence type="ECO:0008006" key="3">
    <source>
        <dbReference type="Google" id="ProtNLM"/>
    </source>
</evidence>
<sequence>MEIENVQVAIHLNRFFERCNSDPRIGAIHIAVFMAILNIWLKRGCTDSITLFSWEVMPEAKISSRMTYRKVIRELGEYGYLYYRASFSKHKGSRFKINM</sequence>
<comment type="caution">
    <text evidence="1">The sequence shown here is derived from an EMBL/GenBank/DDBJ whole genome shotgun (WGS) entry which is preliminary data.</text>
</comment>
<accession>A0A420ARZ6</accession>
<name>A0A420ARZ6_SPHD1</name>